<dbReference type="Pfam" id="PF07719">
    <property type="entry name" value="TPR_2"/>
    <property type="match status" value="1"/>
</dbReference>
<keyword evidence="11" id="KW-1185">Reference proteome</keyword>
<reference evidence="11" key="1">
    <citation type="journal article" date="2019" name="Int. J. Syst. Evol. Microbiol.">
        <title>The Global Catalogue of Microorganisms (GCM) 10K type strain sequencing project: providing services to taxonomists for standard genome sequencing and annotation.</title>
        <authorList>
            <consortium name="The Broad Institute Genomics Platform"/>
            <consortium name="The Broad Institute Genome Sequencing Center for Infectious Disease"/>
            <person name="Wu L."/>
            <person name="Ma J."/>
        </authorList>
    </citation>
    <scope>NUCLEOTIDE SEQUENCE [LARGE SCALE GENOMIC DNA]</scope>
    <source>
        <strain evidence="11">ZS-35-S2</strain>
    </source>
</reference>
<dbReference type="PANTHER" id="PTHR35807">
    <property type="entry name" value="TRANSCRIPTIONAL REGULATOR REDD-RELATED"/>
    <property type="match status" value="1"/>
</dbReference>
<keyword evidence="6" id="KW-0804">Transcription</keyword>
<dbReference type="Pfam" id="PF03704">
    <property type="entry name" value="BTAD"/>
    <property type="match status" value="1"/>
</dbReference>
<dbReference type="InterPro" id="IPR036388">
    <property type="entry name" value="WH-like_DNA-bd_sf"/>
</dbReference>
<dbReference type="InterPro" id="IPR011990">
    <property type="entry name" value="TPR-like_helical_dom_sf"/>
</dbReference>
<dbReference type="InterPro" id="IPR013105">
    <property type="entry name" value="TPR_2"/>
</dbReference>
<dbReference type="Gene3D" id="1.10.10.10">
    <property type="entry name" value="Winged helix-like DNA-binding domain superfamily/Winged helix DNA-binding domain"/>
    <property type="match status" value="1"/>
</dbReference>
<keyword evidence="3 7" id="KW-0802">TPR repeat</keyword>
<organism evidence="10 11">
    <name type="scientific">Plantactinospora solaniradicis</name>
    <dbReference type="NCBI Taxonomy" id="1723736"/>
    <lineage>
        <taxon>Bacteria</taxon>
        <taxon>Bacillati</taxon>
        <taxon>Actinomycetota</taxon>
        <taxon>Actinomycetes</taxon>
        <taxon>Micromonosporales</taxon>
        <taxon>Micromonosporaceae</taxon>
        <taxon>Plantactinospora</taxon>
    </lineage>
</organism>
<dbReference type="PRINTS" id="PR00364">
    <property type="entry name" value="DISEASERSIST"/>
</dbReference>
<dbReference type="EMBL" id="JBHSPR010000008">
    <property type="protein sequence ID" value="MFC6017000.1"/>
    <property type="molecule type" value="Genomic_DNA"/>
</dbReference>
<evidence type="ECO:0000256" key="2">
    <source>
        <dbReference type="ARBA" id="ARBA00022737"/>
    </source>
</evidence>
<dbReference type="InterPro" id="IPR016032">
    <property type="entry name" value="Sig_transdc_resp-reg_C-effctor"/>
</dbReference>
<dbReference type="SUPFAM" id="SSF52540">
    <property type="entry name" value="P-loop containing nucleoside triphosphate hydrolases"/>
    <property type="match status" value="1"/>
</dbReference>
<dbReference type="Gene3D" id="3.40.50.300">
    <property type="entry name" value="P-loop containing nucleotide triphosphate hydrolases"/>
    <property type="match status" value="1"/>
</dbReference>
<feature type="repeat" description="TPR" evidence="7">
    <location>
        <begin position="722"/>
        <end position="755"/>
    </location>
</feature>
<dbReference type="SUPFAM" id="SSF46894">
    <property type="entry name" value="C-terminal effector domain of the bipartite response regulators"/>
    <property type="match status" value="1"/>
</dbReference>
<keyword evidence="2" id="KW-0677">Repeat</keyword>
<dbReference type="InterPro" id="IPR005158">
    <property type="entry name" value="BTAD"/>
</dbReference>
<evidence type="ECO:0000256" key="5">
    <source>
        <dbReference type="ARBA" id="ARBA00023125"/>
    </source>
</evidence>
<dbReference type="SMART" id="SM00028">
    <property type="entry name" value="TPR"/>
    <property type="match status" value="5"/>
</dbReference>
<evidence type="ECO:0000256" key="8">
    <source>
        <dbReference type="PROSITE-ProRule" id="PRU01091"/>
    </source>
</evidence>
<comment type="similarity">
    <text evidence="1">Belongs to the AfsR/DnrI/RedD regulatory family.</text>
</comment>
<dbReference type="PROSITE" id="PS51755">
    <property type="entry name" value="OMPR_PHOB"/>
    <property type="match status" value="1"/>
</dbReference>
<dbReference type="InterPro" id="IPR051677">
    <property type="entry name" value="AfsR-DnrI-RedD_regulator"/>
</dbReference>
<dbReference type="Pfam" id="PF00486">
    <property type="entry name" value="Trans_reg_C"/>
    <property type="match status" value="1"/>
</dbReference>
<evidence type="ECO:0000256" key="6">
    <source>
        <dbReference type="ARBA" id="ARBA00023163"/>
    </source>
</evidence>
<dbReference type="SMART" id="SM01043">
    <property type="entry name" value="BTAD"/>
    <property type="match status" value="1"/>
</dbReference>
<evidence type="ECO:0000313" key="11">
    <source>
        <dbReference type="Proteomes" id="UP001596203"/>
    </source>
</evidence>
<keyword evidence="4" id="KW-0805">Transcription regulation</keyword>
<dbReference type="RefSeq" id="WP_377420887.1">
    <property type="nucleotide sequence ID" value="NZ_JBHSPR010000008.1"/>
</dbReference>
<evidence type="ECO:0000256" key="4">
    <source>
        <dbReference type="ARBA" id="ARBA00023015"/>
    </source>
</evidence>
<evidence type="ECO:0000313" key="10">
    <source>
        <dbReference type="EMBL" id="MFC6017000.1"/>
    </source>
</evidence>
<gene>
    <name evidence="10" type="ORF">ACFP2T_12385</name>
</gene>
<dbReference type="Pfam" id="PF13424">
    <property type="entry name" value="TPR_12"/>
    <property type="match status" value="2"/>
</dbReference>
<sequence length="948" mass="103230">MPELRLFGPVELLVCGQVVDLGPPKRRTVFAALAVDAGRPVPVDTLVDRVWNDAPPAEARNTLYAHIVRIRRALAESGGANGIPVRLKRRAGGYLLDVDPGQVDLHRFRHLTEQARQPEQDDARRGALLRDALALCRGTPLAGLSGAWVQRVREGCRQQRLDAVVAWARVELRLGNYHAVTDQVHRELSEYPLVEPLTETLMRALYAAGRTAEALDCYTAIRQRLVDALGVGPGPALQELHQAILRGDTYQVAAPTRPHEPTVPAQLPADVRGFTGRDIEILQLDRILDTAEQQPTSVVISAVSGTAGVGKTALAVHWAYRVIDRFPDGHLYVNLRGFDTVGSPVSPAEAVRGFLDAFAVPPERVPANLDGQVGLYRSLLSRRRVLILLDNARDADHVRPLLPGAPGCLALVTSRNQLSGLVAGEGAHLLTLDLLTADESRQLLAWRLGVDRVAAEPEAVDEITALCARLPLALAIVAARAAAHAGFSLDALAAELRDARGSLDAFGGGELVTDVRAVFSWSYRTLSSDSARLFRQLGQHRGPDINLPAAASLAGIPVQQTRSLLAELTRAHMAAEHSPGRYTLHDLLRTYATEQAQALDAPVERDSAVLRLLDHYLHTAHLADRLLDPHRDAITLGRRQPGVTPEVPAGSAQALAWFTAEQPAIIAAIRQAVETGLDVHACELAWALVTFFDRQGHWHDLVTTQCAALEAARSLVDGARQAFAHRYLGRAYTRLGQYDEAHAHLSSALRLYVELGDCAGQAHIHRGLSWVSEGKGLMPEALDNSERALKLFRTTGHRAGQADSLNAVGWYHALLGEYQLAITYCEEALTLLRELEDRYGQAATLDSLGYAYHHLGRYELAASCYDTALELLRETGDRHHEAEVLVHLGTTHRAARDHDAAGHAWRGALSIFDQLGHAGAEQVRAQLVDLEHDCAKASGKTRHSGARE</sequence>
<dbReference type="Gene3D" id="1.25.40.10">
    <property type="entry name" value="Tetratricopeptide repeat domain"/>
    <property type="match status" value="2"/>
</dbReference>
<dbReference type="PROSITE" id="PS50005">
    <property type="entry name" value="TPR"/>
    <property type="match status" value="2"/>
</dbReference>
<dbReference type="CDD" id="cd15831">
    <property type="entry name" value="BTAD"/>
    <property type="match status" value="1"/>
</dbReference>
<dbReference type="InterPro" id="IPR027417">
    <property type="entry name" value="P-loop_NTPase"/>
</dbReference>
<dbReference type="InterPro" id="IPR001867">
    <property type="entry name" value="OmpR/PhoB-type_DNA-bd"/>
</dbReference>
<proteinExistence type="inferred from homology"/>
<dbReference type="SUPFAM" id="SSF48452">
    <property type="entry name" value="TPR-like"/>
    <property type="match status" value="2"/>
</dbReference>
<accession>A0ABW1K6B6</accession>
<protein>
    <submittedName>
        <fullName evidence="10">BTAD domain-containing putative transcriptional regulator</fullName>
    </submittedName>
</protein>
<evidence type="ECO:0000256" key="7">
    <source>
        <dbReference type="PROSITE-ProRule" id="PRU00339"/>
    </source>
</evidence>
<name>A0ABW1K6B6_9ACTN</name>
<evidence type="ECO:0000256" key="3">
    <source>
        <dbReference type="ARBA" id="ARBA00022803"/>
    </source>
</evidence>
<keyword evidence="5 8" id="KW-0238">DNA-binding</keyword>
<evidence type="ECO:0000259" key="9">
    <source>
        <dbReference type="PROSITE" id="PS51755"/>
    </source>
</evidence>
<feature type="repeat" description="TPR" evidence="7">
    <location>
        <begin position="842"/>
        <end position="875"/>
    </location>
</feature>
<evidence type="ECO:0000256" key="1">
    <source>
        <dbReference type="ARBA" id="ARBA00005820"/>
    </source>
</evidence>
<comment type="caution">
    <text evidence="10">The sequence shown here is derived from an EMBL/GenBank/DDBJ whole genome shotgun (WGS) entry which is preliminary data.</text>
</comment>
<dbReference type="InterPro" id="IPR019734">
    <property type="entry name" value="TPR_rpt"/>
</dbReference>
<dbReference type="PANTHER" id="PTHR35807:SF1">
    <property type="entry name" value="TRANSCRIPTIONAL REGULATOR REDD"/>
    <property type="match status" value="1"/>
</dbReference>
<dbReference type="SMART" id="SM00862">
    <property type="entry name" value="Trans_reg_C"/>
    <property type="match status" value="1"/>
</dbReference>
<dbReference type="Proteomes" id="UP001596203">
    <property type="component" value="Unassembled WGS sequence"/>
</dbReference>
<feature type="DNA-binding region" description="OmpR/PhoB-type" evidence="8">
    <location>
        <begin position="1"/>
        <end position="98"/>
    </location>
</feature>
<feature type="domain" description="OmpR/PhoB-type" evidence="9">
    <location>
        <begin position="1"/>
        <end position="98"/>
    </location>
</feature>